<dbReference type="InterPro" id="IPR006553">
    <property type="entry name" value="Leu-rich_rpt_Cys-con_subtyp"/>
</dbReference>
<dbReference type="Pfam" id="PF13516">
    <property type="entry name" value="LRR_6"/>
    <property type="match status" value="1"/>
</dbReference>
<dbReference type="InterPro" id="IPR032675">
    <property type="entry name" value="LRR_dom_sf"/>
</dbReference>
<evidence type="ECO:0000313" key="1">
    <source>
        <dbReference type="Ensembl" id="ENSSTUP00000025430.1"/>
    </source>
</evidence>
<dbReference type="Ensembl" id="ENSSTUT00000026654.1">
    <property type="protein sequence ID" value="ENSSTUP00000025430.1"/>
    <property type="gene ID" value="ENSSTUG00000011085.1"/>
</dbReference>
<dbReference type="SUPFAM" id="SSF52047">
    <property type="entry name" value="RNI-like"/>
    <property type="match status" value="1"/>
</dbReference>
<accession>A0A673XMH4</accession>
<dbReference type="AlphaFoldDB" id="A0A673XMH4"/>
<dbReference type="GeneTree" id="ENSGT00940000160637"/>
<dbReference type="InParanoid" id="A0A673XMH4"/>
<dbReference type="OMA" id="MSECYED"/>
<reference evidence="1" key="1">
    <citation type="submission" date="2025-08" db="UniProtKB">
        <authorList>
            <consortium name="Ensembl"/>
        </authorList>
    </citation>
    <scope>IDENTIFICATION</scope>
</reference>
<dbReference type="Gene3D" id="3.80.10.10">
    <property type="entry name" value="Ribonuclease Inhibitor"/>
    <property type="match status" value="2"/>
</dbReference>
<protein>
    <submittedName>
        <fullName evidence="1">F-box and leucine rich repeat protein</fullName>
    </submittedName>
</protein>
<reference evidence="1" key="2">
    <citation type="submission" date="2025-09" db="UniProtKB">
        <authorList>
            <consortium name="Ensembl"/>
        </authorList>
    </citation>
    <scope>IDENTIFICATION</scope>
</reference>
<evidence type="ECO:0000313" key="2">
    <source>
        <dbReference type="Proteomes" id="UP000472277"/>
    </source>
</evidence>
<dbReference type="FunFam" id="3.80.10.10:FF:001330">
    <property type="entry name" value="Leucine-rich repeat-containing 29"/>
    <property type="match status" value="1"/>
</dbReference>
<name>A0A673XMH4_SALTR</name>
<keyword evidence="2" id="KW-1185">Reference proteome</keyword>
<dbReference type="InterPro" id="IPR050648">
    <property type="entry name" value="F-box_LRR-repeat"/>
</dbReference>
<dbReference type="Proteomes" id="UP000472277">
    <property type="component" value="Chromosome 7"/>
</dbReference>
<sequence>RTSITQESLRSVAQVEGLSLEELRLRGCKELTHYSVEVLCKHQPGLQILDLSACTELTNLSVGAIATYLPGLVVLRLGWCKEITDWGLLDMVEPTKESEPNKEMVREGWVGKSYDHAPLTEGASLLALRSLQDLDLSACSKLTDSSITQVLCYPDLQRLSLSMLPEISDDSLASVAYHCHSLTSLELSHCPHISDQGITRAAPYLARLQHLYLSCCNCVTAVNLCSHRSLSMLVQHCKRLRTLDISMCKHISLTTVELLQSQLPFIENVHCRFVGGADLTLLL</sequence>
<dbReference type="PANTHER" id="PTHR13382">
    <property type="entry name" value="MITOCHONDRIAL ATP SYNTHASE COUPLING FACTOR B"/>
    <property type="match status" value="1"/>
</dbReference>
<proteinExistence type="predicted"/>
<dbReference type="InterPro" id="IPR001611">
    <property type="entry name" value="Leu-rich_rpt"/>
</dbReference>
<dbReference type="SMART" id="SM00367">
    <property type="entry name" value="LRR_CC"/>
    <property type="match status" value="8"/>
</dbReference>
<dbReference type="PANTHER" id="PTHR13382:SF67">
    <property type="entry name" value="SCF E3 UBIQUITIN LIGASE COMPLEX F-BOX PROTEIN POF2"/>
    <property type="match status" value="1"/>
</dbReference>
<organism evidence="1 2">
    <name type="scientific">Salmo trutta</name>
    <name type="common">Brown trout</name>
    <dbReference type="NCBI Taxonomy" id="8032"/>
    <lineage>
        <taxon>Eukaryota</taxon>
        <taxon>Metazoa</taxon>
        <taxon>Chordata</taxon>
        <taxon>Craniata</taxon>
        <taxon>Vertebrata</taxon>
        <taxon>Euteleostomi</taxon>
        <taxon>Actinopterygii</taxon>
        <taxon>Neopterygii</taxon>
        <taxon>Teleostei</taxon>
        <taxon>Protacanthopterygii</taxon>
        <taxon>Salmoniformes</taxon>
        <taxon>Salmonidae</taxon>
        <taxon>Salmoninae</taxon>
        <taxon>Salmo</taxon>
    </lineage>
</organism>
<dbReference type="GO" id="GO:0005737">
    <property type="term" value="C:cytoplasm"/>
    <property type="evidence" value="ECO:0007669"/>
    <property type="project" value="TreeGrafter"/>
</dbReference>